<evidence type="ECO:0000313" key="2">
    <source>
        <dbReference type="EMBL" id="KAK3256475.1"/>
    </source>
</evidence>
<evidence type="ECO:0000256" key="1">
    <source>
        <dbReference type="SAM" id="MobiDB-lite"/>
    </source>
</evidence>
<dbReference type="EMBL" id="LGRX02021625">
    <property type="protein sequence ID" value="KAK3256475.1"/>
    <property type="molecule type" value="Genomic_DNA"/>
</dbReference>
<evidence type="ECO:0000313" key="3">
    <source>
        <dbReference type="Proteomes" id="UP001190700"/>
    </source>
</evidence>
<feature type="compositionally biased region" description="Basic and acidic residues" evidence="1">
    <location>
        <begin position="114"/>
        <end position="135"/>
    </location>
</feature>
<dbReference type="InterPro" id="IPR013783">
    <property type="entry name" value="Ig-like_fold"/>
</dbReference>
<organism evidence="2 3">
    <name type="scientific">Cymbomonas tetramitiformis</name>
    <dbReference type="NCBI Taxonomy" id="36881"/>
    <lineage>
        <taxon>Eukaryota</taxon>
        <taxon>Viridiplantae</taxon>
        <taxon>Chlorophyta</taxon>
        <taxon>Pyramimonadophyceae</taxon>
        <taxon>Pyramimonadales</taxon>
        <taxon>Pyramimonadaceae</taxon>
        <taxon>Cymbomonas</taxon>
    </lineage>
</organism>
<keyword evidence="3" id="KW-1185">Reference proteome</keyword>
<gene>
    <name evidence="2" type="ORF">CYMTET_34390</name>
</gene>
<protein>
    <submittedName>
        <fullName evidence="2">Uncharacterized protein</fullName>
    </submittedName>
</protein>
<dbReference type="SUPFAM" id="SSF81296">
    <property type="entry name" value="E set domains"/>
    <property type="match status" value="1"/>
</dbReference>
<dbReference type="Proteomes" id="UP001190700">
    <property type="component" value="Unassembled WGS sequence"/>
</dbReference>
<name>A0AAE0KQ84_9CHLO</name>
<dbReference type="Gene3D" id="2.60.40.10">
    <property type="entry name" value="Immunoglobulins"/>
    <property type="match status" value="1"/>
</dbReference>
<comment type="caution">
    <text evidence="2">The sequence shown here is derived from an EMBL/GenBank/DDBJ whole genome shotgun (WGS) entry which is preliminary data.</text>
</comment>
<dbReference type="InterPro" id="IPR014756">
    <property type="entry name" value="Ig_E-set"/>
</dbReference>
<reference evidence="2 3" key="1">
    <citation type="journal article" date="2015" name="Genome Biol. Evol.">
        <title>Comparative Genomics of a Bacterivorous Green Alga Reveals Evolutionary Causalities and Consequences of Phago-Mixotrophic Mode of Nutrition.</title>
        <authorList>
            <person name="Burns J.A."/>
            <person name="Paasch A."/>
            <person name="Narechania A."/>
            <person name="Kim E."/>
        </authorList>
    </citation>
    <scope>NUCLEOTIDE SEQUENCE [LARGE SCALE GENOMIC DNA]</scope>
    <source>
        <strain evidence="2 3">PLY_AMNH</strain>
    </source>
</reference>
<feature type="region of interest" description="Disordered" evidence="1">
    <location>
        <begin position="107"/>
        <end position="137"/>
    </location>
</feature>
<sequence>MDKGRPPVLWAVRMRHAVQSDAVGRGAERIPLMQMRWDGRAELYIADPEGQDGSEEEEEGEEVLEEGVWHSGVLDGVLSGKESGRRAKYGKKTWSAGATAWASGTAKAAAGVGRESHEKASEVGPHPTKDKEGHGGTKMKAAHSLYSLRPTSHHFTRVCGVSTLHHQAPAVSTFYIQAFDDQKHPQAHGGAFFQAVLTGPAIVMGTVRDFDNGWYEVKLRLHEAGHYKRVSPRRLRVWQRGEQQSFGMPLAVLC</sequence>
<accession>A0AAE0KQ84</accession>
<dbReference type="AlphaFoldDB" id="A0AAE0KQ84"/>
<proteinExistence type="predicted"/>